<dbReference type="KEGG" id="cic:CICLE_v10032955mg"/>
<gene>
    <name evidence="1" type="ORF">CICLE_v10032955mg</name>
</gene>
<accession>V4TA95</accession>
<dbReference type="Proteomes" id="UP000030687">
    <property type="component" value="Unassembled WGS sequence"/>
</dbReference>
<sequence>MHPFRTFYQNPHSFNRNFLFLRRMLSFHHPFVIVSHRSFIISPSPQAVQTPCKNAERIKPVEKLIKESDNDVEIAEKIRDLGLAKQMQWNNNNNNENQGSKACFLSCLMGPMLVKVRMEMACMALEFMCRCVCYLIVKMLTILLFSLEQEYNADSDLAL</sequence>
<evidence type="ECO:0000313" key="1">
    <source>
        <dbReference type="EMBL" id="ESR50147.1"/>
    </source>
</evidence>
<dbReference type="AlphaFoldDB" id="V4TA95"/>
<dbReference type="EMBL" id="KI536726">
    <property type="protein sequence ID" value="ESR50147.1"/>
    <property type="molecule type" value="Genomic_DNA"/>
</dbReference>
<name>V4TA95_CITCL</name>
<dbReference type="Gramene" id="ESR50147">
    <property type="protein sequence ID" value="ESR50147"/>
    <property type="gene ID" value="CICLE_v10032955mg"/>
</dbReference>
<evidence type="ECO:0000313" key="2">
    <source>
        <dbReference type="Proteomes" id="UP000030687"/>
    </source>
</evidence>
<protein>
    <submittedName>
        <fullName evidence="1">Uncharacterized protein</fullName>
    </submittedName>
</protein>
<dbReference type="InParanoid" id="V4TA95"/>
<keyword evidence="2" id="KW-1185">Reference proteome</keyword>
<organism evidence="1 2">
    <name type="scientific">Citrus clementina</name>
    <name type="common">Clementine</name>
    <name type="synonym">Citrus deliciosa x Citrus sinensis</name>
    <dbReference type="NCBI Taxonomy" id="85681"/>
    <lineage>
        <taxon>Eukaryota</taxon>
        <taxon>Viridiplantae</taxon>
        <taxon>Streptophyta</taxon>
        <taxon>Embryophyta</taxon>
        <taxon>Tracheophyta</taxon>
        <taxon>Spermatophyta</taxon>
        <taxon>Magnoliopsida</taxon>
        <taxon>eudicotyledons</taxon>
        <taxon>Gunneridae</taxon>
        <taxon>Pentapetalae</taxon>
        <taxon>rosids</taxon>
        <taxon>malvids</taxon>
        <taxon>Sapindales</taxon>
        <taxon>Rutaceae</taxon>
        <taxon>Aurantioideae</taxon>
        <taxon>Citrus</taxon>
    </lineage>
</organism>
<reference evidence="1 2" key="1">
    <citation type="submission" date="2013-10" db="EMBL/GenBank/DDBJ databases">
        <authorList>
            <consortium name="International Citrus Genome Consortium"/>
            <person name="Jenkins J."/>
            <person name="Schmutz J."/>
            <person name="Prochnik S."/>
            <person name="Rokhsar D."/>
            <person name="Gmitter F."/>
            <person name="Ollitrault P."/>
            <person name="Machado M."/>
            <person name="Talon M."/>
            <person name="Wincker P."/>
            <person name="Jaillon O."/>
            <person name="Morgante M."/>
        </authorList>
    </citation>
    <scope>NUCLEOTIDE SEQUENCE</scope>
    <source>
        <strain evidence="2">cv. Clemenules</strain>
    </source>
</reference>
<proteinExistence type="predicted"/>